<keyword evidence="1" id="KW-0472">Membrane</keyword>
<dbReference type="InterPro" id="IPR004843">
    <property type="entry name" value="Calcineurin-like_PHP"/>
</dbReference>
<evidence type="ECO:0000256" key="1">
    <source>
        <dbReference type="SAM" id="Phobius"/>
    </source>
</evidence>
<dbReference type="GO" id="GO:0005737">
    <property type="term" value="C:cytoplasm"/>
    <property type="evidence" value="ECO:0007669"/>
    <property type="project" value="TreeGrafter"/>
</dbReference>
<keyword evidence="1" id="KW-1133">Transmembrane helix</keyword>
<organism evidence="3 4">
    <name type="scientific">Candidatus Fimenecus excrementigallinarum</name>
    <dbReference type="NCBI Taxonomy" id="2840816"/>
    <lineage>
        <taxon>Bacteria</taxon>
        <taxon>Bacillati</taxon>
        <taxon>Bacillota</taxon>
        <taxon>Clostridia</taxon>
        <taxon>Candidatus Fimenecus</taxon>
    </lineage>
</organism>
<name>A0A9D1IF78_9FIRM</name>
<dbReference type="InterPro" id="IPR029052">
    <property type="entry name" value="Metallo-depent_PP-like"/>
</dbReference>
<dbReference type="Proteomes" id="UP000824071">
    <property type="component" value="Unassembled WGS sequence"/>
</dbReference>
<dbReference type="PANTHER" id="PTHR32440:SF0">
    <property type="entry name" value="PHOSPHATASE DCR2-RELATED"/>
    <property type="match status" value="1"/>
</dbReference>
<evidence type="ECO:0000313" key="3">
    <source>
        <dbReference type="EMBL" id="HIU35691.1"/>
    </source>
</evidence>
<feature type="domain" description="Calcineurin-like phosphoesterase" evidence="2">
    <location>
        <begin position="18"/>
        <end position="222"/>
    </location>
</feature>
<sequence length="387" mass="43233">MAFPKGKTEDLYFHDGKFRIMQVADIQDTQATSRDTLQFLAAALDRARPDLVVFTGDQFKGYGVSFLVGDREENFKKAVQNLVSPLETRGIPFVFVFGNHDDQAFGISKEKQLALYQAHKNCLSVAGDESLAGLCNQYVNLRSEDGGRIVFNLYLLDSLSTTLDGKCASVTPGQLDWYRSVRDCLREQAGDYVPSILFQHIPVPEMWEVLKEVPKSHKPHAPGFRDHAGKFYAIDERYLQKGNCDFLLETPATPAENSGEFAAFSEKGDTLAMFFGHDHNNSFVSRRGNMLLGYTQGCGFNVYGPRLNRGVRIFDLSEADPRHFTTYTLLYRDLFTAKDIQNKAKYLLYSYAPPSVESVLPTLKKLGAAAAAAAVGGAAYALWKKRR</sequence>
<proteinExistence type="predicted"/>
<dbReference type="CDD" id="cd07383">
    <property type="entry name" value="MPP_Dcr2"/>
    <property type="match status" value="1"/>
</dbReference>
<dbReference type="Gene3D" id="3.60.21.10">
    <property type="match status" value="1"/>
</dbReference>
<gene>
    <name evidence="3" type="ORF">IAC53_03680</name>
</gene>
<dbReference type="AlphaFoldDB" id="A0A9D1IF78"/>
<comment type="caution">
    <text evidence="3">The sequence shown here is derived from an EMBL/GenBank/DDBJ whole genome shotgun (WGS) entry which is preliminary data.</text>
</comment>
<dbReference type="PANTHER" id="PTHR32440">
    <property type="entry name" value="PHOSPHATASE DCR2-RELATED-RELATED"/>
    <property type="match status" value="1"/>
</dbReference>
<dbReference type="SUPFAM" id="SSF56300">
    <property type="entry name" value="Metallo-dependent phosphatases"/>
    <property type="match status" value="1"/>
</dbReference>
<accession>A0A9D1IF78</accession>
<reference evidence="3" key="1">
    <citation type="submission" date="2020-10" db="EMBL/GenBank/DDBJ databases">
        <authorList>
            <person name="Gilroy R."/>
        </authorList>
    </citation>
    <scope>NUCLEOTIDE SEQUENCE</scope>
    <source>
        <strain evidence="3">ChiGjej1B1-19959</strain>
    </source>
</reference>
<keyword evidence="1" id="KW-0812">Transmembrane</keyword>
<evidence type="ECO:0000313" key="4">
    <source>
        <dbReference type="Proteomes" id="UP000824071"/>
    </source>
</evidence>
<dbReference type="GO" id="GO:0016788">
    <property type="term" value="F:hydrolase activity, acting on ester bonds"/>
    <property type="evidence" value="ECO:0007669"/>
    <property type="project" value="TreeGrafter"/>
</dbReference>
<dbReference type="EMBL" id="DVMW01000026">
    <property type="protein sequence ID" value="HIU35691.1"/>
    <property type="molecule type" value="Genomic_DNA"/>
</dbReference>
<protein>
    <submittedName>
        <fullName evidence="3">Metallophosphoesterase family protein</fullName>
    </submittedName>
</protein>
<dbReference type="Pfam" id="PF00149">
    <property type="entry name" value="Metallophos"/>
    <property type="match status" value="1"/>
</dbReference>
<feature type="transmembrane region" description="Helical" evidence="1">
    <location>
        <begin position="366"/>
        <end position="383"/>
    </location>
</feature>
<reference evidence="3" key="2">
    <citation type="journal article" date="2021" name="PeerJ">
        <title>Extensive microbial diversity within the chicken gut microbiome revealed by metagenomics and culture.</title>
        <authorList>
            <person name="Gilroy R."/>
            <person name="Ravi A."/>
            <person name="Getino M."/>
            <person name="Pursley I."/>
            <person name="Horton D.L."/>
            <person name="Alikhan N.F."/>
            <person name="Baker D."/>
            <person name="Gharbi K."/>
            <person name="Hall N."/>
            <person name="Watson M."/>
            <person name="Adriaenssens E.M."/>
            <person name="Foster-Nyarko E."/>
            <person name="Jarju S."/>
            <person name="Secka A."/>
            <person name="Antonio M."/>
            <person name="Oren A."/>
            <person name="Chaudhuri R.R."/>
            <person name="La Ragione R."/>
            <person name="Hildebrand F."/>
            <person name="Pallen M.J."/>
        </authorList>
    </citation>
    <scope>NUCLEOTIDE SEQUENCE</scope>
    <source>
        <strain evidence="3">ChiGjej1B1-19959</strain>
    </source>
</reference>
<evidence type="ECO:0000259" key="2">
    <source>
        <dbReference type="Pfam" id="PF00149"/>
    </source>
</evidence>